<dbReference type="SUPFAM" id="SSF56349">
    <property type="entry name" value="DNA breaking-rejoining enzymes"/>
    <property type="match status" value="1"/>
</dbReference>
<dbReference type="InterPro" id="IPR011010">
    <property type="entry name" value="DNA_brk_join_enz"/>
</dbReference>
<reference evidence="2" key="1">
    <citation type="submission" date="2022-01" db="EMBL/GenBank/DDBJ databases">
        <authorList>
            <person name="King R."/>
        </authorList>
    </citation>
    <scope>NUCLEOTIDE SEQUENCE</scope>
</reference>
<name>A0A9N9QQB8_9CUCU</name>
<dbReference type="PANTHER" id="PTHR33480:SF1">
    <property type="entry name" value="TYR RECOMBINASE DOMAIN-CONTAINING PROTEIN"/>
    <property type="match status" value="1"/>
</dbReference>
<dbReference type="GO" id="GO:0003677">
    <property type="term" value="F:DNA binding"/>
    <property type="evidence" value="ECO:0007669"/>
    <property type="project" value="InterPro"/>
</dbReference>
<gene>
    <name evidence="2" type="ORF">CEUTPL_LOCUS10175</name>
</gene>
<dbReference type="AlphaFoldDB" id="A0A9N9QQB8"/>
<keyword evidence="3" id="KW-1185">Reference proteome</keyword>
<dbReference type="OrthoDB" id="10066972at2759"/>
<dbReference type="PANTHER" id="PTHR33480">
    <property type="entry name" value="SET DOMAIN-CONTAINING PROTEIN-RELATED"/>
    <property type="match status" value="1"/>
</dbReference>
<feature type="compositionally biased region" description="Polar residues" evidence="1">
    <location>
        <begin position="1051"/>
        <end position="1060"/>
    </location>
</feature>
<dbReference type="Proteomes" id="UP001152799">
    <property type="component" value="Chromosome 5"/>
</dbReference>
<proteinExistence type="predicted"/>
<protein>
    <submittedName>
        <fullName evidence="2">Uncharacterized protein</fullName>
    </submittedName>
</protein>
<accession>A0A9N9QQB8</accession>
<feature type="region of interest" description="Disordered" evidence="1">
    <location>
        <begin position="398"/>
        <end position="427"/>
    </location>
</feature>
<evidence type="ECO:0000313" key="2">
    <source>
        <dbReference type="EMBL" id="CAG9769672.1"/>
    </source>
</evidence>
<evidence type="ECO:0000313" key="3">
    <source>
        <dbReference type="Proteomes" id="UP001152799"/>
    </source>
</evidence>
<organism evidence="2 3">
    <name type="scientific">Ceutorhynchus assimilis</name>
    <name type="common">cabbage seed weevil</name>
    <dbReference type="NCBI Taxonomy" id="467358"/>
    <lineage>
        <taxon>Eukaryota</taxon>
        <taxon>Metazoa</taxon>
        <taxon>Ecdysozoa</taxon>
        <taxon>Arthropoda</taxon>
        <taxon>Hexapoda</taxon>
        <taxon>Insecta</taxon>
        <taxon>Pterygota</taxon>
        <taxon>Neoptera</taxon>
        <taxon>Endopterygota</taxon>
        <taxon>Coleoptera</taxon>
        <taxon>Polyphaga</taxon>
        <taxon>Cucujiformia</taxon>
        <taxon>Curculionidae</taxon>
        <taxon>Ceutorhynchinae</taxon>
        <taxon>Ceutorhynchus</taxon>
    </lineage>
</organism>
<feature type="region of interest" description="Disordered" evidence="1">
    <location>
        <begin position="1040"/>
        <end position="1104"/>
    </location>
</feature>
<evidence type="ECO:0000256" key="1">
    <source>
        <dbReference type="SAM" id="MobiDB-lite"/>
    </source>
</evidence>
<sequence length="1194" mass="136325">MATRAAKILKLLSSEQKNSLELPLPKYKSKRDCTKEKRLMAYKDEPLVGGKEIVAPESTNQIFEQSLQNTEQECYVNEPTCIEEKKQNNCKSDDYQTEEKLFESSGSEYIPDTTDHDETDENSNISLLSQIVMAIPEENESSFTCNRGIENRNISNIGNEANSSRGNKQINNDESLPSNISTLLLDLSSEEKVFCYLQNCKETQDLDPYEFSVEGPVDKSYNNIIEKSLCYLPYLDIVDPATIRNKKEKIISLTKDNEKDQLESAHDSQLISPNAETMDLTNQTMDLTNQTMDLTNQTMDLTNQTMDLPNQTMDLPNQTMDLPNQVQITNNSESIENKATSICITEHATRFNVQVTDPQIFTAAITSNNSAVDICALERENPEANSCFSDDASDLSCNENSDESYKPSSYQSNSSIDGDGKDSNNMYSDEDQEKLISTIHFPTTSTSLENTEANTDKDLCPFCFEEVGHFSRHLKRKHSEEDAVKKILEMKYNSNERRAAIIALRKKGNFILKTEKNFLKPVRKVKNRNQIDGDYYPCTGCLGYYKKTYLWRHKKICTATTSHNKDGPKVQHLTEAQTFLAATGLLGNYLEKSRLKAEVFPIMRADEISYTAKKDALICLYGESYLNKHKRKQMTVVTSNRLREIARLKLALQKFTTIENCIDFLKPEMYDNIITASKLISGFNSETKTFKASSLALHLGTNLKFLCDVAKKALITRNPLFPRLTDTEKYEKLKDISEVRDLIKNHWCNDISSLANKVLNEVQLEKPKLLPLTEDIKCFNNYISTKAIEAYEKLQEKENVTNNYKLLAECTLCLVLVFNRKRIGEIQFLDIQSYEKDYSCSNSEEFLNALTEFEKNMSSCFKRVVVFGKGSKPVPILFTKQMQTYIGALLKIRKDYDIVPKTNKYVFANPGSADRWMPGSYLIRKFAYKCGANKPQLLTSTKFRKQIATILQLMNFENDEMEQIARFMGHTEKTHREFYRLTEDIYQTAKVAKVLILLNAGKGNEFKGKSLTEIEVNQDVLEYDDTDDLCDKLDNIESNQPVATLPLTRADSPSETTDSMSENKAEVPKTTSKKSPGANVSKLRGGRVRWTQQDKNRADSPSETTDLMLKNTTEVPKTRVKKLPEANFSKLRGGRVRWTQADKNLVLNYFKKNIKGKFVPRKQDCLDFIRKNSSSFKDSDWVRIKTLVYNSYRI</sequence>
<feature type="compositionally biased region" description="Low complexity" evidence="1">
    <location>
        <begin position="406"/>
        <end position="415"/>
    </location>
</feature>
<dbReference type="EMBL" id="OU892281">
    <property type="protein sequence ID" value="CAG9769672.1"/>
    <property type="molecule type" value="Genomic_DNA"/>
</dbReference>